<evidence type="ECO:0000256" key="3">
    <source>
        <dbReference type="ARBA" id="ARBA00022801"/>
    </source>
</evidence>
<name>A0A517TTG6_9BACT</name>
<dbReference type="GO" id="GO:0008270">
    <property type="term" value="F:zinc ion binding"/>
    <property type="evidence" value="ECO:0007669"/>
    <property type="project" value="InterPro"/>
</dbReference>
<evidence type="ECO:0000313" key="7">
    <source>
        <dbReference type="EMBL" id="QDT71656.1"/>
    </source>
</evidence>
<dbReference type="KEGG" id="llh:I41_08160"/>
<dbReference type="Pfam" id="PF00413">
    <property type="entry name" value="Peptidase_M10"/>
    <property type="match status" value="1"/>
</dbReference>
<keyword evidence="4" id="KW-0862">Zinc</keyword>
<dbReference type="EMBL" id="CP036339">
    <property type="protein sequence ID" value="QDT71656.1"/>
    <property type="molecule type" value="Genomic_DNA"/>
</dbReference>
<accession>A0A517TTG6</accession>
<feature type="region of interest" description="Disordered" evidence="5">
    <location>
        <begin position="963"/>
        <end position="1005"/>
    </location>
</feature>
<evidence type="ECO:0000256" key="1">
    <source>
        <dbReference type="ARBA" id="ARBA00022670"/>
    </source>
</evidence>
<keyword evidence="3" id="KW-0378">Hydrolase</keyword>
<evidence type="ECO:0000259" key="6">
    <source>
        <dbReference type="SMART" id="SM00235"/>
    </source>
</evidence>
<dbReference type="AlphaFoldDB" id="A0A517TTG6"/>
<proteinExistence type="predicted"/>
<feature type="compositionally biased region" description="Polar residues" evidence="5">
    <location>
        <begin position="967"/>
        <end position="980"/>
    </location>
</feature>
<dbReference type="OrthoDB" id="289794at2"/>
<sequence length="1053" mass="110694">MKLTLVKRSHSHNRSRQPALEILESRALLDADALLWGGDAHLTLSFAPDGTQVAGVSSSLFSTFNAVAPSEQWQETILRAFQTWAVQTNGGIGVVSDSGAAFGASGASRGDLRFGDIRIGAAPLATGAFAIAIPASDVLSGTWVGDVIFNSNAALSSLDDIFAVAVHEAGHIFGLEHSADPSSPMHVHGITPDTTPTAGDILRLQQLHGAPQPDFNELKKQNDSINDATHLQLDSIGLAPEGSAPTVLYGAISTDADRDYFRFQAPGDYVGLATFVLRTKGISLLAPQLSLLDDNGSVVELRSSARIDGDTLTISVPVIPDSHWYVVVDSARSDLFGVGEYSLTSILDDRNMIDQATIDRAADGTLRFLPPDEIAKLFDPAGDDDLPDFFEDNHIDDDQAAGIALESTPGFPIGTRYEAIGSISDPSDADFYVVTSPQSGGSVMTIRIRSLEAGGVTPRVEAFAEDHTPLPLTVLVNGAGEYVVQVSNVVADSEVTFGVRAAELTGLFSEGNYQLTVGFGSEVVSLTAAAAGSLDAAHPAAEHALYVALPQLFHFALAVPAAPGVANAAIVTTIFDENDQIVFRVAARPGEIRTAGSVLLKPGTYRLQVAAITLGGVLTGELDYSLLARVSSNPFVANPNDPTFHPEFQCTDPGFEGLYCYPGNFISPDPFLWDQFINTLPEPPTAPTLTQLISDLLGDWWQFVWAQTGANGPPLAQNDVVRVAPNANAPGGAPSANASMNVLSNDIDPEHGAVVALLKSGTTNGTLTLEPDGTFTYVPRPGFVGVDTFTYTAYDFTSESAAASVRISVGLRGDYDQDAAVDGTDFLKWQRELGAIVAPAGSGSDGDGNGTVDQPDVVAWQDNFGISEVAPTATPGDFDVDGLVDGADFLLWQRTFGAVSTPPGSGADGDASGAVDGGDLAVWESALPSPPLAVAQSLASTAFSFQASQVASLSAAEESSPLAGLPLNTTKPVANSSTPCPRSGRPHSEAFAATRQSGEEQRSAEVVRRYSRASEWEGPQVHRTTPRRIDGHFALDSAFDEIGKRHIGDDPSR</sequence>
<dbReference type="SMART" id="SM00235">
    <property type="entry name" value="ZnMc"/>
    <property type="match status" value="1"/>
</dbReference>
<dbReference type="GO" id="GO:0006508">
    <property type="term" value="P:proteolysis"/>
    <property type="evidence" value="ECO:0007669"/>
    <property type="project" value="UniProtKB-KW"/>
</dbReference>
<dbReference type="InterPro" id="IPR024079">
    <property type="entry name" value="MetalloPept_cat_dom_sf"/>
</dbReference>
<feature type="domain" description="Peptidase metallopeptidase" evidence="6">
    <location>
        <begin position="32"/>
        <end position="210"/>
    </location>
</feature>
<dbReference type="Gene3D" id="3.40.390.10">
    <property type="entry name" value="Collagenase (Catalytic Domain)"/>
    <property type="match status" value="1"/>
</dbReference>
<keyword evidence="1" id="KW-0645">Protease</keyword>
<dbReference type="SUPFAM" id="SSF55486">
    <property type="entry name" value="Metalloproteases ('zincins'), catalytic domain"/>
    <property type="match status" value="1"/>
</dbReference>
<protein>
    <submittedName>
        <fullName evidence="7">Matrixin</fullName>
    </submittedName>
</protein>
<reference evidence="7 8" key="1">
    <citation type="submission" date="2019-02" db="EMBL/GenBank/DDBJ databases">
        <title>Deep-cultivation of Planctomycetes and their phenomic and genomic characterization uncovers novel biology.</title>
        <authorList>
            <person name="Wiegand S."/>
            <person name="Jogler M."/>
            <person name="Boedeker C."/>
            <person name="Pinto D."/>
            <person name="Vollmers J."/>
            <person name="Rivas-Marin E."/>
            <person name="Kohn T."/>
            <person name="Peeters S.H."/>
            <person name="Heuer A."/>
            <person name="Rast P."/>
            <person name="Oberbeckmann S."/>
            <person name="Bunk B."/>
            <person name="Jeske O."/>
            <person name="Meyerdierks A."/>
            <person name="Storesund J.E."/>
            <person name="Kallscheuer N."/>
            <person name="Luecker S."/>
            <person name="Lage O.M."/>
            <person name="Pohl T."/>
            <person name="Merkel B.J."/>
            <person name="Hornburger P."/>
            <person name="Mueller R.-W."/>
            <person name="Bruemmer F."/>
            <person name="Labrenz M."/>
            <person name="Spormann A.M."/>
            <person name="Op den Camp H."/>
            <person name="Overmann J."/>
            <person name="Amann R."/>
            <person name="Jetten M.S.M."/>
            <person name="Mascher T."/>
            <person name="Medema M.H."/>
            <person name="Devos D.P."/>
            <person name="Kaster A.-K."/>
            <person name="Ovreas L."/>
            <person name="Rohde M."/>
            <person name="Galperin M.Y."/>
            <person name="Jogler C."/>
        </authorList>
    </citation>
    <scope>NUCLEOTIDE SEQUENCE [LARGE SCALE GENOMIC DNA]</scope>
    <source>
        <strain evidence="7 8">I41</strain>
    </source>
</reference>
<dbReference type="Gene3D" id="2.60.120.380">
    <property type="match status" value="1"/>
</dbReference>
<dbReference type="PROSITE" id="PS00018">
    <property type="entry name" value="EF_HAND_1"/>
    <property type="match status" value="1"/>
</dbReference>
<evidence type="ECO:0000256" key="4">
    <source>
        <dbReference type="ARBA" id="ARBA00022833"/>
    </source>
</evidence>
<dbReference type="Proteomes" id="UP000317909">
    <property type="component" value="Chromosome"/>
</dbReference>
<organism evidence="7 8">
    <name type="scientific">Lacipirellula limnantheis</name>
    <dbReference type="NCBI Taxonomy" id="2528024"/>
    <lineage>
        <taxon>Bacteria</taxon>
        <taxon>Pseudomonadati</taxon>
        <taxon>Planctomycetota</taxon>
        <taxon>Planctomycetia</taxon>
        <taxon>Pirellulales</taxon>
        <taxon>Lacipirellulaceae</taxon>
        <taxon>Lacipirellula</taxon>
    </lineage>
</organism>
<keyword evidence="8" id="KW-1185">Reference proteome</keyword>
<evidence type="ECO:0000256" key="2">
    <source>
        <dbReference type="ARBA" id="ARBA00022723"/>
    </source>
</evidence>
<keyword evidence="2" id="KW-0479">Metal-binding</keyword>
<dbReference type="Pfam" id="PF17963">
    <property type="entry name" value="Big_9"/>
    <property type="match status" value="1"/>
</dbReference>
<dbReference type="GO" id="GO:0031012">
    <property type="term" value="C:extracellular matrix"/>
    <property type="evidence" value="ECO:0007669"/>
    <property type="project" value="InterPro"/>
</dbReference>
<dbReference type="InterPro" id="IPR018247">
    <property type="entry name" value="EF_Hand_1_Ca_BS"/>
</dbReference>
<dbReference type="InterPro" id="IPR001818">
    <property type="entry name" value="Pept_M10_metallopeptidase"/>
</dbReference>
<gene>
    <name evidence="7" type="ORF">I41_08160</name>
</gene>
<evidence type="ECO:0000256" key="5">
    <source>
        <dbReference type="SAM" id="MobiDB-lite"/>
    </source>
</evidence>
<dbReference type="GO" id="GO:0004222">
    <property type="term" value="F:metalloendopeptidase activity"/>
    <property type="evidence" value="ECO:0007669"/>
    <property type="project" value="InterPro"/>
</dbReference>
<evidence type="ECO:0000313" key="8">
    <source>
        <dbReference type="Proteomes" id="UP000317909"/>
    </source>
</evidence>
<dbReference type="Gene3D" id="2.60.40.3440">
    <property type="match status" value="1"/>
</dbReference>
<dbReference type="InterPro" id="IPR006026">
    <property type="entry name" value="Peptidase_Metallo"/>
</dbReference>